<reference evidence="15 16" key="1">
    <citation type="submission" date="2018-10" db="EMBL/GenBank/DDBJ databases">
        <title>Genome assembly for a Yunnan-Guizhou Plateau 3E fish, Anabarilius grahami (Regan), and its evolutionary and genetic applications.</title>
        <authorList>
            <person name="Jiang W."/>
        </authorList>
    </citation>
    <scope>NUCLEOTIDE SEQUENCE [LARGE SCALE GENOMIC DNA]</scope>
    <source>
        <strain evidence="15">AG-KIZ</strain>
        <tissue evidence="15">Muscle</tissue>
    </source>
</reference>
<dbReference type="AlphaFoldDB" id="A0A3N0YYH4"/>
<keyword evidence="11" id="KW-0479">Metal-binding</keyword>
<feature type="compositionally biased region" description="Basic residues" evidence="12">
    <location>
        <begin position="1"/>
        <end position="13"/>
    </location>
</feature>
<keyword evidence="6" id="KW-0540">Nuclease</keyword>
<evidence type="ECO:0000256" key="8">
    <source>
        <dbReference type="ARBA" id="ARBA00022801"/>
    </source>
</evidence>
<evidence type="ECO:0000256" key="5">
    <source>
        <dbReference type="ARBA" id="ARBA00022695"/>
    </source>
</evidence>
<dbReference type="GO" id="GO:0008270">
    <property type="term" value="F:zinc ion binding"/>
    <property type="evidence" value="ECO:0007669"/>
    <property type="project" value="UniProtKB-KW"/>
</dbReference>
<dbReference type="InterPro" id="IPR036875">
    <property type="entry name" value="Znf_CCHC_sf"/>
</dbReference>
<dbReference type="FunFam" id="1.10.340.70:FF:000004">
    <property type="entry name" value="Retrovirus-related Pol polyprotein from transposon 297-like Protein"/>
    <property type="match status" value="1"/>
</dbReference>
<accession>A0A3N0YYH4</accession>
<evidence type="ECO:0000256" key="9">
    <source>
        <dbReference type="ARBA" id="ARBA00022918"/>
    </source>
</evidence>
<dbReference type="PANTHER" id="PTHR37984">
    <property type="entry name" value="PROTEIN CBG26694"/>
    <property type="match status" value="1"/>
</dbReference>
<comment type="caution">
    <text evidence="15">The sequence shown here is derived from an EMBL/GenBank/DDBJ whole genome shotgun (WGS) entry which is preliminary data.</text>
</comment>
<dbReference type="FunFam" id="3.10.20.370:FF:000001">
    <property type="entry name" value="Retrovirus-related Pol polyprotein from transposon 17.6-like protein"/>
    <property type="match status" value="1"/>
</dbReference>
<dbReference type="Proteomes" id="UP000281406">
    <property type="component" value="Unassembled WGS sequence"/>
</dbReference>
<evidence type="ECO:0000256" key="11">
    <source>
        <dbReference type="PROSITE-ProRule" id="PRU00047"/>
    </source>
</evidence>
<dbReference type="Gene3D" id="1.10.340.70">
    <property type="match status" value="1"/>
</dbReference>
<dbReference type="InterPro" id="IPR001878">
    <property type="entry name" value="Znf_CCHC"/>
</dbReference>
<dbReference type="InterPro" id="IPR043502">
    <property type="entry name" value="DNA/RNA_pol_sf"/>
</dbReference>
<dbReference type="InterPro" id="IPR021109">
    <property type="entry name" value="Peptidase_aspartic_dom_sf"/>
</dbReference>
<dbReference type="Pfam" id="PF17921">
    <property type="entry name" value="Integrase_H2C2"/>
    <property type="match status" value="1"/>
</dbReference>
<dbReference type="PROSITE" id="PS50878">
    <property type="entry name" value="RT_POL"/>
    <property type="match status" value="1"/>
</dbReference>
<dbReference type="Gene3D" id="3.30.70.270">
    <property type="match status" value="2"/>
</dbReference>
<dbReference type="InterPro" id="IPR050951">
    <property type="entry name" value="Retrovirus_Pol_polyprotein"/>
</dbReference>
<feature type="domain" description="Reverse transcriptase" evidence="14">
    <location>
        <begin position="280"/>
        <end position="457"/>
    </location>
</feature>
<dbReference type="SUPFAM" id="SSF57756">
    <property type="entry name" value="Retrovirus zinc finger-like domains"/>
    <property type="match status" value="1"/>
</dbReference>
<dbReference type="Pfam" id="PF00078">
    <property type="entry name" value="RVT_1"/>
    <property type="match status" value="1"/>
</dbReference>
<evidence type="ECO:0000256" key="4">
    <source>
        <dbReference type="ARBA" id="ARBA00022679"/>
    </source>
</evidence>
<dbReference type="EMBL" id="RJVU01019149">
    <property type="protein sequence ID" value="ROL51121.1"/>
    <property type="molecule type" value="Genomic_DNA"/>
</dbReference>
<evidence type="ECO:0000256" key="12">
    <source>
        <dbReference type="SAM" id="MobiDB-lite"/>
    </source>
</evidence>
<dbReference type="Gene3D" id="3.10.20.370">
    <property type="match status" value="1"/>
</dbReference>
<evidence type="ECO:0000256" key="6">
    <source>
        <dbReference type="ARBA" id="ARBA00022722"/>
    </source>
</evidence>
<dbReference type="InterPro" id="IPR000477">
    <property type="entry name" value="RT_dom"/>
</dbReference>
<keyword evidence="4" id="KW-0808">Transferase</keyword>
<evidence type="ECO:0000256" key="10">
    <source>
        <dbReference type="ARBA" id="ARBA00039658"/>
    </source>
</evidence>
<feature type="domain" description="CCHC-type" evidence="13">
    <location>
        <begin position="62"/>
        <end position="76"/>
    </location>
</feature>
<dbReference type="SUPFAM" id="SSF50630">
    <property type="entry name" value="Acid proteases"/>
    <property type="match status" value="1"/>
</dbReference>
<evidence type="ECO:0000259" key="14">
    <source>
        <dbReference type="PROSITE" id="PS50878"/>
    </source>
</evidence>
<dbReference type="GO" id="GO:0003677">
    <property type="term" value="F:DNA binding"/>
    <property type="evidence" value="ECO:0007669"/>
    <property type="project" value="UniProtKB-KW"/>
</dbReference>
<keyword evidence="11" id="KW-0863">Zinc-finger</keyword>
<dbReference type="GO" id="GO:0003723">
    <property type="term" value="F:RNA binding"/>
    <property type="evidence" value="ECO:0007669"/>
    <property type="project" value="UniProtKB-KW"/>
</dbReference>
<evidence type="ECO:0000256" key="2">
    <source>
        <dbReference type="ARBA" id="ARBA00012180"/>
    </source>
</evidence>
<dbReference type="InterPro" id="IPR041373">
    <property type="entry name" value="RT_RNaseH"/>
</dbReference>
<dbReference type="InterPro" id="IPR001969">
    <property type="entry name" value="Aspartic_peptidase_AS"/>
</dbReference>
<protein>
    <recommendedName>
        <fullName evidence="10">Gypsy retrotransposon integrase-like protein 1</fullName>
        <ecNumber evidence="3">2.7.7.49</ecNumber>
        <ecNumber evidence="2">3.1.26.4</ecNumber>
    </recommendedName>
</protein>
<dbReference type="GO" id="GO:0004523">
    <property type="term" value="F:RNA-DNA hybrid ribonuclease activity"/>
    <property type="evidence" value="ECO:0007669"/>
    <property type="project" value="UniProtKB-EC"/>
</dbReference>
<dbReference type="EC" id="2.7.7.49" evidence="3"/>
<evidence type="ECO:0000256" key="7">
    <source>
        <dbReference type="ARBA" id="ARBA00022759"/>
    </source>
</evidence>
<dbReference type="Gene3D" id="4.10.60.10">
    <property type="entry name" value="Zinc finger, CCHC-type"/>
    <property type="match status" value="1"/>
</dbReference>
<dbReference type="InterPro" id="IPR043128">
    <property type="entry name" value="Rev_trsase/Diguanyl_cyclase"/>
</dbReference>
<dbReference type="OrthoDB" id="775972at2759"/>
<keyword evidence="11" id="KW-0862">Zinc</keyword>
<gene>
    <name evidence="15" type="ORF">DPX16_12030</name>
</gene>
<dbReference type="GO" id="GO:0006508">
    <property type="term" value="P:proteolysis"/>
    <property type="evidence" value="ECO:0007669"/>
    <property type="project" value="UniProtKB-KW"/>
</dbReference>
<dbReference type="PROSITE" id="PS00141">
    <property type="entry name" value="ASP_PROTEASE"/>
    <property type="match status" value="1"/>
</dbReference>
<dbReference type="EC" id="3.1.26.4" evidence="2"/>
<keyword evidence="8" id="KW-0378">Hydrolase</keyword>
<dbReference type="GO" id="GO:0015074">
    <property type="term" value="P:DNA integration"/>
    <property type="evidence" value="ECO:0007669"/>
    <property type="project" value="UniProtKB-KW"/>
</dbReference>
<dbReference type="CDD" id="cd09274">
    <property type="entry name" value="RNase_HI_RT_Ty3"/>
    <property type="match status" value="1"/>
</dbReference>
<organism evidence="15 16">
    <name type="scientific">Anabarilius grahami</name>
    <name type="common">Kanglang fish</name>
    <name type="synonym">Barilius grahami</name>
    <dbReference type="NCBI Taxonomy" id="495550"/>
    <lineage>
        <taxon>Eukaryota</taxon>
        <taxon>Metazoa</taxon>
        <taxon>Chordata</taxon>
        <taxon>Craniata</taxon>
        <taxon>Vertebrata</taxon>
        <taxon>Euteleostomi</taxon>
        <taxon>Actinopterygii</taxon>
        <taxon>Neopterygii</taxon>
        <taxon>Teleostei</taxon>
        <taxon>Ostariophysi</taxon>
        <taxon>Cypriniformes</taxon>
        <taxon>Xenocyprididae</taxon>
        <taxon>Xenocypridinae</taxon>
        <taxon>Xenocypridinae incertae sedis</taxon>
        <taxon>Anabarilius</taxon>
    </lineage>
</organism>
<dbReference type="SUPFAM" id="SSF56672">
    <property type="entry name" value="DNA/RNA polymerases"/>
    <property type="match status" value="1"/>
</dbReference>
<evidence type="ECO:0000313" key="15">
    <source>
        <dbReference type="EMBL" id="ROL51121.1"/>
    </source>
</evidence>
<name>A0A3N0YYH4_ANAGA</name>
<keyword evidence="16" id="KW-1185">Reference proteome</keyword>
<dbReference type="PROSITE" id="PS50158">
    <property type="entry name" value="ZF_CCHC"/>
    <property type="match status" value="1"/>
</dbReference>
<dbReference type="Gene3D" id="2.40.70.10">
    <property type="entry name" value="Acid Proteases"/>
    <property type="match status" value="1"/>
</dbReference>
<evidence type="ECO:0000313" key="16">
    <source>
        <dbReference type="Proteomes" id="UP000281406"/>
    </source>
</evidence>
<evidence type="ECO:0000256" key="3">
    <source>
        <dbReference type="ARBA" id="ARBA00012493"/>
    </source>
</evidence>
<proteinExistence type="inferred from homology"/>
<dbReference type="PANTHER" id="PTHR37984:SF15">
    <property type="entry name" value="INTEGRASE CATALYTIC DOMAIN-CONTAINING PROTEIN"/>
    <property type="match status" value="1"/>
</dbReference>
<keyword evidence="9" id="KW-0695">RNA-directed DNA polymerase</keyword>
<dbReference type="Pfam" id="PF17917">
    <property type="entry name" value="RT_RNaseH"/>
    <property type="match status" value="1"/>
</dbReference>
<keyword evidence="5" id="KW-0548">Nucleotidyltransferase</keyword>
<dbReference type="InterPro" id="IPR041588">
    <property type="entry name" value="Integrase_H2C2"/>
</dbReference>
<keyword evidence="7" id="KW-0255">Endonuclease</keyword>
<dbReference type="Gene3D" id="3.10.10.10">
    <property type="entry name" value="HIV Type 1 Reverse Transcriptase, subunit A, domain 1"/>
    <property type="match status" value="1"/>
</dbReference>
<evidence type="ECO:0000259" key="13">
    <source>
        <dbReference type="PROSITE" id="PS50158"/>
    </source>
</evidence>
<dbReference type="FunFam" id="3.30.70.270:FF:000020">
    <property type="entry name" value="Transposon Tf2-6 polyprotein-like Protein"/>
    <property type="match status" value="1"/>
</dbReference>
<sequence length="867" mass="97096">MDTKYGRKGKGARSTKQSHPAQRRSEDRKQTATSQQRQQCFRCGSEKHLANDKNCPAVKVACRLCGKKGHFAKVCKAAVSEVREVVVPDVTVLCVDNIKQSTLANDKITCEVNIEAPGGNKHMLQLVVDTGASVSILPEAVYKKHFSQCTSTKPNIKLVTYAKENLPVVGCLSALVGVSANDNLVSATFYVVAAGSPLLGLDLIRLLNLDIVSGKVKPIDNGCEISPAPSQTAEHSTSPVYTVSPVSATHLGLTPVRQKLRRLPLSIRKEVSTELNRLLTAGIIEPVDASEWVSPLVVVRKRDGHIRLCVDLREPNKSVIMDCYPLPHMEDLFTELVGASHYSQIDLSSAYHQLPLHPDSRNLTAFITHEGLFRFTRVPFGLASAPSAFQKMMQMVLRELDSVQNYLDDIIVYGNSQEAHDKNLQAVRQRLEEVGLQINFDKSSFNQASILFLGHVISKEGLRPSPDHLTAIAEAPRPTDMVALRSFLGLTSWFNKFLPNYATVVEPLRQMLRADAQTPLQWSKETVDSFDTLKRMLMESPVLAIYDPSLTTFITTEASDYGLGAVLTQLHPDGVERVIAFASRTLSTSEWKYSTVEKEALACVWAVEKWRTYVWGHHFTLRTDHQALTTLLSTKGMNRAGMRVACWSARLLCFQYDVQYRPGSKNCVADCLSRLPLSHTDTTVSIEQDLISEIAEIQPFLTALPLVDFKAECEDCSELSQLRQTIQSGWPKLQKSVSSDLRLYFPVRHELAVESPLIFRGNRLIVPIALRERLIHLAHEGHQGLVRTKQCRRELYWWPRMDDLVHTILSMCVTCQASDKSDKTFTAPMQAVEFPKGPFQHVAIRDVPIPQFLASVRYQNLIPRYRY</sequence>
<dbReference type="GO" id="GO:0004190">
    <property type="term" value="F:aspartic-type endopeptidase activity"/>
    <property type="evidence" value="ECO:0007669"/>
    <property type="project" value="UniProtKB-KW"/>
</dbReference>
<dbReference type="CDD" id="cd01647">
    <property type="entry name" value="RT_LTR"/>
    <property type="match status" value="1"/>
</dbReference>
<comment type="similarity">
    <text evidence="1">Belongs to the beta type-B retroviral polymerase family. HERV class-II K(HML-2) pol subfamily.</text>
</comment>
<dbReference type="SMART" id="SM00343">
    <property type="entry name" value="ZnF_C2HC"/>
    <property type="match status" value="2"/>
</dbReference>
<feature type="region of interest" description="Disordered" evidence="12">
    <location>
        <begin position="1"/>
        <end position="34"/>
    </location>
</feature>
<evidence type="ECO:0000256" key="1">
    <source>
        <dbReference type="ARBA" id="ARBA00010879"/>
    </source>
</evidence>